<proteinExistence type="predicted"/>
<comment type="caution">
    <text evidence="1">The sequence shown here is derived from an EMBL/GenBank/DDBJ whole genome shotgun (WGS) entry which is preliminary data.</text>
</comment>
<dbReference type="EMBL" id="AVOT02003936">
    <property type="protein sequence ID" value="MBW0474960.1"/>
    <property type="molecule type" value="Genomic_DNA"/>
</dbReference>
<sequence>MLQLLYDTFSQIQNQRLPKYVVLPFYHAMRKEMNEWTSKSNPSLAKAFVADSKRNTKHINTDMDNKNLTISFLLSPDCFQTILSQLGIPPARYQEAIQALSHKYYHHSTLLNTKEKFPGSPSSPPHSPKKKHFKLNSSQNILRKYFKLPIEKAQAILFANCKKNKISGKLGSYLPITPHEDIVSYLKVSHYLSAHSSLIF</sequence>
<evidence type="ECO:0000313" key="1">
    <source>
        <dbReference type="EMBL" id="MBW0474960.1"/>
    </source>
</evidence>
<name>A0A9Q3C2B6_9BASI</name>
<organism evidence="1 2">
    <name type="scientific">Austropuccinia psidii MF-1</name>
    <dbReference type="NCBI Taxonomy" id="1389203"/>
    <lineage>
        <taxon>Eukaryota</taxon>
        <taxon>Fungi</taxon>
        <taxon>Dikarya</taxon>
        <taxon>Basidiomycota</taxon>
        <taxon>Pucciniomycotina</taxon>
        <taxon>Pucciniomycetes</taxon>
        <taxon>Pucciniales</taxon>
        <taxon>Sphaerophragmiaceae</taxon>
        <taxon>Austropuccinia</taxon>
    </lineage>
</organism>
<dbReference type="AlphaFoldDB" id="A0A9Q3C2B6"/>
<accession>A0A9Q3C2B6</accession>
<gene>
    <name evidence="1" type="ORF">O181_014675</name>
</gene>
<evidence type="ECO:0000313" key="2">
    <source>
        <dbReference type="Proteomes" id="UP000765509"/>
    </source>
</evidence>
<keyword evidence="2" id="KW-1185">Reference proteome</keyword>
<protein>
    <submittedName>
        <fullName evidence="1">Uncharacterized protein</fullName>
    </submittedName>
</protein>
<dbReference type="Proteomes" id="UP000765509">
    <property type="component" value="Unassembled WGS sequence"/>
</dbReference>
<reference evidence="1" key="1">
    <citation type="submission" date="2021-03" db="EMBL/GenBank/DDBJ databases">
        <title>Draft genome sequence of rust myrtle Austropuccinia psidii MF-1, a brazilian biotype.</title>
        <authorList>
            <person name="Quecine M.C."/>
            <person name="Pachon D.M.R."/>
            <person name="Bonatelli M.L."/>
            <person name="Correr F.H."/>
            <person name="Franceschini L.M."/>
            <person name="Leite T.F."/>
            <person name="Margarido G.R.A."/>
            <person name="Almeida C.A."/>
            <person name="Ferrarezi J.A."/>
            <person name="Labate C.A."/>
        </authorList>
    </citation>
    <scope>NUCLEOTIDE SEQUENCE</scope>
    <source>
        <strain evidence="1">MF-1</strain>
    </source>
</reference>